<name>A0A7S2TL65_9EUKA</name>
<feature type="domain" description="MmgE/PrpD N-terminal" evidence="3">
    <location>
        <begin position="24"/>
        <end position="243"/>
    </location>
</feature>
<evidence type="ECO:0008006" key="6">
    <source>
        <dbReference type="Google" id="ProtNLM"/>
    </source>
</evidence>
<dbReference type="InterPro" id="IPR045336">
    <property type="entry name" value="MmgE_PrpD_N"/>
</dbReference>
<dbReference type="Gene3D" id="1.10.4100.10">
    <property type="entry name" value="2-methylcitrate dehydratase PrpD"/>
    <property type="match status" value="1"/>
</dbReference>
<keyword evidence="2" id="KW-0812">Transmembrane</keyword>
<protein>
    <recommendedName>
        <fullName evidence="6">MmgE/PrpD family protein</fullName>
    </recommendedName>
</protein>
<dbReference type="Pfam" id="PF19305">
    <property type="entry name" value="MmgE_PrpD_C"/>
    <property type="match status" value="1"/>
</dbReference>
<evidence type="ECO:0000256" key="1">
    <source>
        <dbReference type="ARBA" id="ARBA00006174"/>
    </source>
</evidence>
<dbReference type="PANTHER" id="PTHR16943">
    <property type="entry name" value="2-METHYLCITRATE DEHYDRATASE-RELATED"/>
    <property type="match status" value="1"/>
</dbReference>
<dbReference type="AlphaFoldDB" id="A0A7S2TL65"/>
<feature type="transmembrane region" description="Helical" evidence="2">
    <location>
        <begin position="486"/>
        <end position="510"/>
    </location>
</feature>
<evidence type="ECO:0000256" key="2">
    <source>
        <dbReference type="SAM" id="Phobius"/>
    </source>
</evidence>
<evidence type="ECO:0000259" key="3">
    <source>
        <dbReference type="Pfam" id="PF03972"/>
    </source>
</evidence>
<organism evidence="5">
    <name type="scientific">Lotharella oceanica</name>
    <dbReference type="NCBI Taxonomy" id="641309"/>
    <lineage>
        <taxon>Eukaryota</taxon>
        <taxon>Sar</taxon>
        <taxon>Rhizaria</taxon>
        <taxon>Cercozoa</taxon>
        <taxon>Chlorarachniophyceae</taxon>
        <taxon>Lotharella</taxon>
    </lineage>
</organism>
<gene>
    <name evidence="5" type="ORF">LSP00402_LOCUS6331</name>
</gene>
<proteinExistence type="inferred from homology"/>
<evidence type="ECO:0000313" key="5">
    <source>
        <dbReference type="EMBL" id="CAD9756725.1"/>
    </source>
</evidence>
<dbReference type="Pfam" id="PF03972">
    <property type="entry name" value="MmgE_PrpD_N"/>
    <property type="match status" value="1"/>
</dbReference>
<dbReference type="InterPro" id="IPR042183">
    <property type="entry name" value="MmgE/PrpD_sf_1"/>
</dbReference>
<dbReference type="PANTHER" id="PTHR16943:SF8">
    <property type="entry name" value="2-METHYLCITRATE DEHYDRATASE"/>
    <property type="match status" value="1"/>
</dbReference>
<keyword evidence="2" id="KW-1133">Transmembrane helix</keyword>
<dbReference type="GO" id="GO:0016829">
    <property type="term" value="F:lyase activity"/>
    <property type="evidence" value="ECO:0007669"/>
    <property type="project" value="InterPro"/>
</dbReference>
<comment type="similarity">
    <text evidence="1">Belongs to the PrpD family.</text>
</comment>
<dbReference type="InterPro" id="IPR042188">
    <property type="entry name" value="MmgE/PrpD_sf_2"/>
</dbReference>
<dbReference type="InterPro" id="IPR005656">
    <property type="entry name" value="MmgE_PrpD"/>
</dbReference>
<accession>A0A7S2TL65</accession>
<sequence>MSEMLDSKDFSMKWLDPSVEEKVIDWALGLKYKDIPQGVIDETKRAILDTLGTALGAQKLAITEIVNKFVKASFPGDTCQVWFTGEMTSALGAALANGLITDGLDMHDTGHYTKGHAGAALIPCAFACLPLADGPVSGEEFLVAMVAAYEIGYRAGNAMHESVTDYHSSGAWNALACAVFCARILKLSKEQFSHALGIAEYYGPRSEIMRVVNIPTMLKDGSGQGAFVGLQAVLLAKEGFTGKGCPVVTKTSISHLYADLGKVWRLVKFHVYKKYAVCYWAQPSIAGTISVMKNNQIKPEDVKSIVCHTFKEATGLQQGIPTNTEEAQYCILYPIAAAAYKGRVGPMEVDGAALKDPKLLELAKKVKIVVDENLTSEAGDPELKGKDTAAMTANIAWVEVTTKDGKTYKGHKARVPWDRLAGEPAPGNKEISEKFFWLGSEVGCAKETLEKVEKMCYGLEGIEDALSLETLLMAKPPAAKSKLPSWSAWMGVGAFVLAAAHVAYFAGYFSTSSSSAADKK</sequence>
<dbReference type="Gene3D" id="3.30.1330.120">
    <property type="entry name" value="2-methylcitrate dehydratase PrpD"/>
    <property type="match status" value="1"/>
</dbReference>
<evidence type="ECO:0000259" key="4">
    <source>
        <dbReference type="Pfam" id="PF19305"/>
    </source>
</evidence>
<dbReference type="SUPFAM" id="SSF103378">
    <property type="entry name" value="2-methylcitrate dehydratase PrpD"/>
    <property type="match status" value="1"/>
</dbReference>
<dbReference type="EMBL" id="HBHP01010279">
    <property type="protein sequence ID" value="CAD9756725.1"/>
    <property type="molecule type" value="Transcribed_RNA"/>
</dbReference>
<reference evidence="5" key="1">
    <citation type="submission" date="2021-01" db="EMBL/GenBank/DDBJ databases">
        <authorList>
            <person name="Corre E."/>
            <person name="Pelletier E."/>
            <person name="Niang G."/>
            <person name="Scheremetjew M."/>
            <person name="Finn R."/>
            <person name="Kale V."/>
            <person name="Holt S."/>
            <person name="Cochrane G."/>
            <person name="Meng A."/>
            <person name="Brown T."/>
            <person name="Cohen L."/>
        </authorList>
    </citation>
    <scope>NUCLEOTIDE SEQUENCE</scope>
    <source>
        <strain evidence="5">CCMP622</strain>
    </source>
</reference>
<dbReference type="InterPro" id="IPR045337">
    <property type="entry name" value="MmgE_PrpD_C"/>
</dbReference>
<dbReference type="InterPro" id="IPR036148">
    <property type="entry name" value="MmgE/PrpD_sf"/>
</dbReference>
<keyword evidence="2" id="KW-0472">Membrane</keyword>
<feature type="domain" description="MmgE/PrpD C-terminal" evidence="4">
    <location>
        <begin position="275"/>
        <end position="446"/>
    </location>
</feature>